<dbReference type="CDD" id="cd02440">
    <property type="entry name" value="AdoMet_MTases"/>
    <property type="match status" value="1"/>
</dbReference>
<sequence length="214" mass="24705">MKKEKRPESITIAWREEHIFNRILHELENQLFKDKKVIDLGCGSAEMDIILGRNGHSIVGVDISKKALQLAEQHKSREGLSNIRFVNASLDNLPFPANSFDSAIMLEVLGHISYSDTEEIFTEIKRVLKPHAKLLITVPNKFAYGDPGHIQVFTKGRLAELLDEQGLSIEWMDWERRTDAYREHDMLKVMCTNKPKIYHRNRKICAIGAYSIRY</sequence>
<dbReference type="PANTHER" id="PTHR44068:SF11">
    <property type="entry name" value="GERANYL DIPHOSPHATE 2-C-METHYLTRANSFERASE"/>
    <property type="match status" value="1"/>
</dbReference>
<gene>
    <name evidence="3" type="ORF">S01H4_10455</name>
</gene>
<dbReference type="Pfam" id="PF08241">
    <property type="entry name" value="Methyltransf_11"/>
    <property type="match status" value="1"/>
</dbReference>
<dbReference type="SUPFAM" id="SSF53335">
    <property type="entry name" value="S-adenosyl-L-methionine-dependent methyltransferases"/>
    <property type="match status" value="1"/>
</dbReference>
<dbReference type="AlphaFoldDB" id="X1AYT2"/>
<feature type="domain" description="Methyltransferase type 11" evidence="2">
    <location>
        <begin position="39"/>
        <end position="136"/>
    </location>
</feature>
<evidence type="ECO:0000259" key="2">
    <source>
        <dbReference type="Pfam" id="PF08241"/>
    </source>
</evidence>
<comment type="caution">
    <text evidence="3">The sequence shown here is derived from an EMBL/GenBank/DDBJ whole genome shotgun (WGS) entry which is preliminary data.</text>
</comment>
<dbReference type="PANTHER" id="PTHR44068">
    <property type="entry name" value="ZGC:194242"/>
    <property type="match status" value="1"/>
</dbReference>
<dbReference type="InterPro" id="IPR050447">
    <property type="entry name" value="Erg6_SMT_methyltransf"/>
</dbReference>
<accession>X1AYT2</accession>
<keyword evidence="1" id="KW-0808">Transferase</keyword>
<dbReference type="EMBL" id="BART01004007">
    <property type="protein sequence ID" value="GAG64901.1"/>
    <property type="molecule type" value="Genomic_DNA"/>
</dbReference>
<evidence type="ECO:0000256" key="1">
    <source>
        <dbReference type="ARBA" id="ARBA00022679"/>
    </source>
</evidence>
<name>X1AYT2_9ZZZZ</name>
<reference evidence="3" key="1">
    <citation type="journal article" date="2014" name="Front. Microbiol.">
        <title>High frequency of phylogenetically diverse reductive dehalogenase-homologous genes in deep subseafloor sedimentary metagenomes.</title>
        <authorList>
            <person name="Kawai M."/>
            <person name="Futagami T."/>
            <person name="Toyoda A."/>
            <person name="Takaki Y."/>
            <person name="Nishi S."/>
            <person name="Hori S."/>
            <person name="Arai W."/>
            <person name="Tsubouchi T."/>
            <person name="Morono Y."/>
            <person name="Uchiyama I."/>
            <person name="Ito T."/>
            <person name="Fujiyama A."/>
            <person name="Inagaki F."/>
            <person name="Takami H."/>
        </authorList>
    </citation>
    <scope>NUCLEOTIDE SEQUENCE</scope>
    <source>
        <strain evidence="3">Expedition CK06-06</strain>
    </source>
</reference>
<dbReference type="GO" id="GO:0008757">
    <property type="term" value="F:S-adenosylmethionine-dependent methyltransferase activity"/>
    <property type="evidence" value="ECO:0007669"/>
    <property type="project" value="InterPro"/>
</dbReference>
<dbReference type="InterPro" id="IPR013216">
    <property type="entry name" value="Methyltransf_11"/>
</dbReference>
<organism evidence="3">
    <name type="scientific">marine sediment metagenome</name>
    <dbReference type="NCBI Taxonomy" id="412755"/>
    <lineage>
        <taxon>unclassified sequences</taxon>
        <taxon>metagenomes</taxon>
        <taxon>ecological metagenomes</taxon>
    </lineage>
</organism>
<proteinExistence type="predicted"/>
<protein>
    <recommendedName>
        <fullName evidence="2">Methyltransferase type 11 domain-containing protein</fullName>
    </recommendedName>
</protein>
<dbReference type="Gene3D" id="3.40.50.150">
    <property type="entry name" value="Vaccinia Virus protein VP39"/>
    <property type="match status" value="1"/>
</dbReference>
<evidence type="ECO:0000313" key="3">
    <source>
        <dbReference type="EMBL" id="GAG64901.1"/>
    </source>
</evidence>
<feature type="non-terminal residue" evidence="3">
    <location>
        <position position="214"/>
    </location>
</feature>
<dbReference type="InterPro" id="IPR029063">
    <property type="entry name" value="SAM-dependent_MTases_sf"/>
</dbReference>